<accession>A0A1D3TWK9</accession>
<reference evidence="1 2" key="1">
    <citation type="submission" date="2016-09" db="EMBL/GenBank/DDBJ databases">
        <authorList>
            <person name="Capua I."/>
            <person name="De Benedictis P."/>
            <person name="Joannis T."/>
            <person name="Lombin L.H."/>
            <person name="Cattoli G."/>
        </authorList>
    </citation>
    <scope>NUCLEOTIDE SEQUENCE [LARGE SCALE GENOMIC DNA]</scope>
    <source>
        <strain evidence="1 2">GluBS11</strain>
    </source>
</reference>
<dbReference type="AlphaFoldDB" id="A0A1D3TWK9"/>
<dbReference type="EMBL" id="FMKA01000023">
    <property type="protein sequence ID" value="SCP98639.1"/>
    <property type="molecule type" value="Genomic_DNA"/>
</dbReference>
<evidence type="ECO:0000313" key="2">
    <source>
        <dbReference type="Proteomes" id="UP000199315"/>
    </source>
</evidence>
<dbReference type="Proteomes" id="UP000199315">
    <property type="component" value="Unassembled WGS sequence"/>
</dbReference>
<evidence type="ECO:0000313" key="1">
    <source>
        <dbReference type="EMBL" id="SCP98639.1"/>
    </source>
</evidence>
<proteinExistence type="predicted"/>
<dbReference type="RefSeq" id="WP_278276593.1">
    <property type="nucleotide sequence ID" value="NZ_FMKA01000023.1"/>
</dbReference>
<keyword evidence="2" id="KW-1185">Reference proteome</keyword>
<organism evidence="1 2">
    <name type="scientific">Anaerobium acetethylicum</name>
    <dbReference type="NCBI Taxonomy" id="1619234"/>
    <lineage>
        <taxon>Bacteria</taxon>
        <taxon>Bacillati</taxon>
        <taxon>Bacillota</taxon>
        <taxon>Clostridia</taxon>
        <taxon>Lachnospirales</taxon>
        <taxon>Lachnospiraceae</taxon>
        <taxon>Anaerobium</taxon>
    </lineage>
</organism>
<sequence length="42" mass="4930">MEQEATMEKIIQLIKESKGDFIVHVEFGEEADRYAKEEDIQT</sequence>
<gene>
    <name evidence="1" type="ORF">SAMN05421730_102353</name>
</gene>
<protein>
    <submittedName>
        <fullName evidence="1">Uncharacterized protein</fullName>
    </submittedName>
</protein>
<name>A0A1D3TWK9_9FIRM</name>